<comment type="caution">
    <text evidence="3">The sequence shown here is derived from an EMBL/GenBank/DDBJ whole genome shotgun (WGS) entry which is preliminary data.</text>
</comment>
<accession>A0A1H1IY78</accession>
<evidence type="ECO:0000256" key="1">
    <source>
        <dbReference type="SAM" id="SignalP"/>
    </source>
</evidence>
<gene>
    <name evidence="3" type="ORF">FIV39_01515</name>
    <name evidence="2" type="ORF">SAMN04490186_6437</name>
</gene>
<keyword evidence="1" id="KW-0732">Signal</keyword>
<feature type="signal peptide" evidence="1">
    <location>
        <begin position="1"/>
        <end position="19"/>
    </location>
</feature>
<dbReference type="OrthoDB" id="9866431at2"/>
<dbReference type="RefSeq" id="WP_090409264.1">
    <property type="nucleotide sequence ID" value="NZ_FNKM01000002.1"/>
</dbReference>
<organism evidence="3 5">
    <name type="scientific">Pseudomonas grimontii</name>
    <dbReference type="NCBI Taxonomy" id="129847"/>
    <lineage>
        <taxon>Bacteria</taxon>
        <taxon>Pseudomonadati</taxon>
        <taxon>Pseudomonadota</taxon>
        <taxon>Gammaproteobacteria</taxon>
        <taxon>Pseudomonadales</taxon>
        <taxon>Pseudomonadaceae</taxon>
        <taxon>Pseudomonas</taxon>
    </lineage>
</organism>
<evidence type="ECO:0000313" key="3">
    <source>
        <dbReference type="EMBL" id="TWR70043.1"/>
    </source>
</evidence>
<reference evidence="2 4" key="1">
    <citation type="submission" date="2016-10" db="EMBL/GenBank/DDBJ databases">
        <authorList>
            <person name="Varghese N."/>
            <person name="Submissions S."/>
        </authorList>
    </citation>
    <scope>NUCLEOTIDE SEQUENCE [LARGE SCALE GENOMIC DNA]</scope>
    <source>
        <strain evidence="2 4">BS2976</strain>
    </source>
</reference>
<sequence>MRYLLVFGLIAWLSNSAVLAEKGFTDQDCIDQWLKSTASRTCFTRPGNIVAMDPFDKRTYDPRPMSQSYDYEKREPVKFCSVTAECFTEGTKEIETGRVAGETQVINTRKTGDYVFRLDSLDRVINKDGALQ</sequence>
<name>A0A1H1IY78_9PSED</name>
<proteinExistence type="predicted"/>
<reference evidence="3 5" key="2">
    <citation type="submission" date="2019-06" db="EMBL/GenBank/DDBJ databases">
        <title>Pseudomonas bimorpha sp. nov. isolated from bovine raw milk and skim milk concentrate.</title>
        <authorList>
            <person name="Hofmann K."/>
            <person name="Huptas C."/>
            <person name="Doll E."/>
            <person name="Scherer S."/>
            <person name="Wenning M."/>
        </authorList>
    </citation>
    <scope>NUCLEOTIDE SEQUENCE [LARGE SCALE GENOMIC DNA]</scope>
    <source>
        <strain evidence="3 5">DSM 17515</strain>
    </source>
</reference>
<evidence type="ECO:0000313" key="4">
    <source>
        <dbReference type="Proteomes" id="UP000198740"/>
    </source>
</evidence>
<dbReference type="Proteomes" id="UP000317267">
    <property type="component" value="Unassembled WGS sequence"/>
</dbReference>
<dbReference type="Proteomes" id="UP000198740">
    <property type="component" value="Unassembled WGS sequence"/>
</dbReference>
<keyword evidence="4" id="KW-1185">Reference proteome</keyword>
<feature type="chain" id="PRO_5044371705" evidence="1">
    <location>
        <begin position="20"/>
        <end position="132"/>
    </location>
</feature>
<dbReference type="EMBL" id="VFES01000001">
    <property type="protein sequence ID" value="TWR70043.1"/>
    <property type="molecule type" value="Genomic_DNA"/>
</dbReference>
<protein>
    <submittedName>
        <fullName evidence="3">Uncharacterized protein</fullName>
    </submittedName>
</protein>
<dbReference type="EMBL" id="FNKM01000002">
    <property type="protein sequence ID" value="SDR42677.1"/>
    <property type="molecule type" value="Genomic_DNA"/>
</dbReference>
<evidence type="ECO:0000313" key="5">
    <source>
        <dbReference type="Proteomes" id="UP000317267"/>
    </source>
</evidence>
<evidence type="ECO:0000313" key="2">
    <source>
        <dbReference type="EMBL" id="SDR42677.1"/>
    </source>
</evidence>
<dbReference type="AlphaFoldDB" id="A0A1H1IY78"/>